<accession>A0A169FPW8</accession>
<organism evidence="2 3">
    <name type="scientific">Cytobacillus oceanisediminis 2691</name>
    <dbReference type="NCBI Taxonomy" id="1196031"/>
    <lineage>
        <taxon>Bacteria</taxon>
        <taxon>Bacillati</taxon>
        <taxon>Bacillota</taxon>
        <taxon>Bacilli</taxon>
        <taxon>Bacillales</taxon>
        <taxon>Bacillaceae</taxon>
        <taxon>Cytobacillus</taxon>
    </lineage>
</organism>
<dbReference type="eggNOG" id="ENOG5031AGX">
    <property type="taxonomic scope" value="Bacteria"/>
</dbReference>
<feature type="transmembrane region" description="Helical" evidence="1">
    <location>
        <begin position="126"/>
        <end position="149"/>
    </location>
</feature>
<dbReference type="AlphaFoldDB" id="A0A169FPW8"/>
<evidence type="ECO:0000256" key="1">
    <source>
        <dbReference type="SAM" id="Phobius"/>
    </source>
</evidence>
<feature type="transmembrane region" description="Helical" evidence="1">
    <location>
        <begin position="71"/>
        <end position="89"/>
    </location>
</feature>
<reference evidence="2 3" key="1">
    <citation type="submission" date="2016-04" db="EMBL/GenBank/DDBJ databases">
        <title>Complete genome sequence of Bacillus oceanisediminis strain 2691.</title>
        <authorList>
            <person name="Jeong H."/>
            <person name="Kim H.J."/>
            <person name="Lee D.-W."/>
        </authorList>
    </citation>
    <scope>NUCLEOTIDE SEQUENCE [LARGE SCALE GENOMIC DNA]</scope>
    <source>
        <strain evidence="2 3">2691</strain>
    </source>
</reference>
<sequence>MSKKLIFWILSFLFSFFGFYLIEHLFTVNPHVTSGNGNLGILVIFLFTPVFISSWVYTFKLVKTKMVKDGKITVGILLFSLAGCVLLMIEMNDYTSELITALGGTPDNPDSRIYRFGWFNQYTNSLYFNVYTFFLSHIVTVILGILSAIRRTKIY</sequence>
<keyword evidence="1" id="KW-1133">Transmembrane helix</keyword>
<feature type="transmembrane region" description="Helical" evidence="1">
    <location>
        <begin position="39"/>
        <end position="59"/>
    </location>
</feature>
<evidence type="ECO:0000313" key="3">
    <source>
        <dbReference type="Proteomes" id="UP000077856"/>
    </source>
</evidence>
<feature type="transmembrane region" description="Helical" evidence="1">
    <location>
        <begin position="7"/>
        <end position="27"/>
    </location>
</feature>
<dbReference type="Proteomes" id="UP000077856">
    <property type="component" value="Chromosome"/>
</dbReference>
<name>A0A169FPW8_9BACI</name>
<keyword evidence="1" id="KW-0472">Membrane</keyword>
<gene>
    <name evidence="2" type="ORF">A361_14030</name>
</gene>
<proteinExistence type="predicted"/>
<dbReference type="KEGG" id="bon:A361_14030"/>
<keyword evidence="1" id="KW-0812">Transmembrane</keyword>
<dbReference type="RefSeq" id="WP_019383146.1">
    <property type="nucleotide sequence ID" value="NZ_CP015506.1"/>
</dbReference>
<dbReference type="STRING" id="1196031.A361_14030"/>
<protein>
    <submittedName>
        <fullName evidence="2">Uncharacterized protein</fullName>
    </submittedName>
</protein>
<dbReference type="EMBL" id="CP015506">
    <property type="protein sequence ID" value="AND40221.1"/>
    <property type="molecule type" value="Genomic_DNA"/>
</dbReference>
<evidence type="ECO:0000313" key="2">
    <source>
        <dbReference type="EMBL" id="AND40221.1"/>
    </source>
</evidence>